<protein>
    <submittedName>
        <fullName evidence="1">Uncharacterized protein</fullName>
    </submittedName>
</protein>
<name>A0A6C0I4K4_9ZZZZ</name>
<dbReference type="AlphaFoldDB" id="A0A6C0I4K4"/>
<organism evidence="1">
    <name type="scientific">viral metagenome</name>
    <dbReference type="NCBI Taxonomy" id="1070528"/>
    <lineage>
        <taxon>unclassified sequences</taxon>
        <taxon>metagenomes</taxon>
        <taxon>organismal metagenomes</taxon>
    </lineage>
</organism>
<accession>A0A6C0I4K4</accession>
<evidence type="ECO:0000313" key="1">
    <source>
        <dbReference type="EMBL" id="QHT87941.1"/>
    </source>
</evidence>
<dbReference type="EMBL" id="MN740104">
    <property type="protein sequence ID" value="QHT87941.1"/>
    <property type="molecule type" value="Genomic_DNA"/>
</dbReference>
<reference evidence="1" key="1">
    <citation type="journal article" date="2020" name="Nature">
        <title>Giant virus diversity and host interactions through global metagenomics.</title>
        <authorList>
            <person name="Schulz F."/>
            <person name="Roux S."/>
            <person name="Paez-Espino D."/>
            <person name="Jungbluth S."/>
            <person name="Walsh D.A."/>
            <person name="Denef V.J."/>
            <person name="McMahon K.D."/>
            <person name="Konstantinidis K.T."/>
            <person name="Eloe-Fadrosh E.A."/>
            <person name="Kyrpides N.C."/>
            <person name="Woyke T."/>
        </authorList>
    </citation>
    <scope>NUCLEOTIDE SEQUENCE</scope>
    <source>
        <strain evidence="1">GVMAG-M-3300023184-191</strain>
    </source>
</reference>
<proteinExistence type="predicted"/>
<sequence>MAARLNKAIENLPDDIIIHIYTKILKKYRLHEGKFIKLIDFEKYKFLENFIYRKMVSFSRAQFDDSDKCKYRMQYRLANFSHLPNRKSMLAVGAWPSVDDDLMHIYMTVGETTVTYDVQRYRLKKIEDLNTNHKPSMYHRGDYKDYDWEVIHYTYEI</sequence>